<dbReference type="EMBL" id="CP077302">
    <property type="protein sequence ID" value="QXB17919.1"/>
    <property type="molecule type" value="Genomic_DNA"/>
</dbReference>
<dbReference type="SFLD" id="SFLDS00057">
    <property type="entry name" value="Glutaminase/Asparaginase"/>
    <property type="match status" value="1"/>
</dbReference>
<sequence>MAYVALIATGGTIASTRSEDGASVGVTAEMFDLGTESNLEVRRVDAISEGSYRLTFEDLSVIADVVNRSLKDSDCIGAVITHGTDTMEETAYFLDLVIATDKPIVLTGAQRTFDTPDSDGPRNLQDSLTVAASPRARNLGVVVCFAGNVWNARGVRKCHTIQSQAFTGTKVGEVYEDAFTLVALPETNETLDFDAGKFSEGNIPIITYGIGTDTVLFEAARATDPTAIVLEGCGSGNAGIGFAEAIAKTAESDIPVILATRVEEGPVIPMYGNGGGVDLVRAGAITAGTLSVFQARVLAAVAASTAENFQAFRERFIRLRG</sequence>
<comment type="similarity">
    <text evidence="1">Belongs to the asparaginase 1 family.</text>
</comment>
<keyword evidence="3" id="KW-0378">Hydrolase</keyword>
<dbReference type="Gene3D" id="3.40.50.1170">
    <property type="entry name" value="L-asparaginase, N-terminal domain"/>
    <property type="match status" value="1"/>
</dbReference>
<evidence type="ECO:0000256" key="4">
    <source>
        <dbReference type="ARBA" id="ARBA00049366"/>
    </source>
</evidence>
<gene>
    <name evidence="9" type="ORF">I6L55_08455</name>
</gene>
<dbReference type="InterPro" id="IPR004550">
    <property type="entry name" value="AsnASE_II"/>
</dbReference>
<evidence type="ECO:0000256" key="3">
    <source>
        <dbReference type="ARBA" id="ARBA00022801"/>
    </source>
</evidence>
<dbReference type="InterPro" id="IPR020827">
    <property type="entry name" value="Asparaginase/glutaminase_AS1"/>
</dbReference>
<dbReference type="InterPro" id="IPR006034">
    <property type="entry name" value="Asparaginase/glutaminase-like"/>
</dbReference>
<dbReference type="EC" id="3.5.1.1" evidence="2"/>
<dbReference type="Gene3D" id="3.40.50.40">
    <property type="match status" value="1"/>
</dbReference>
<dbReference type="PRINTS" id="PR00139">
    <property type="entry name" value="ASNGLNASE"/>
</dbReference>
<name>A0ABX8KVN3_9CORY</name>
<dbReference type="InterPro" id="IPR040919">
    <property type="entry name" value="Asparaginase_C"/>
</dbReference>
<accession>A0ABX8KVN3</accession>
<dbReference type="Pfam" id="PF17763">
    <property type="entry name" value="Asparaginase_C"/>
    <property type="match status" value="1"/>
</dbReference>
<dbReference type="PROSITE" id="PS00144">
    <property type="entry name" value="ASN_GLN_ASE_1"/>
    <property type="match status" value="1"/>
</dbReference>
<evidence type="ECO:0000256" key="2">
    <source>
        <dbReference type="ARBA" id="ARBA00012920"/>
    </source>
</evidence>
<keyword evidence="10" id="KW-1185">Reference proteome</keyword>
<evidence type="ECO:0000313" key="9">
    <source>
        <dbReference type="EMBL" id="QXB17919.1"/>
    </source>
</evidence>
<dbReference type="PANTHER" id="PTHR11707">
    <property type="entry name" value="L-ASPARAGINASE"/>
    <property type="match status" value="1"/>
</dbReference>
<feature type="domain" description="L-asparaginase N-terminal" evidence="7">
    <location>
        <begin position="4"/>
        <end position="174"/>
    </location>
</feature>
<feature type="active site" evidence="6">
    <location>
        <position position="84"/>
    </location>
</feature>
<dbReference type="InterPro" id="IPR027474">
    <property type="entry name" value="L-asparaginase_N"/>
</dbReference>
<dbReference type="PIRSF" id="PIRSF001220">
    <property type="entry name" value="L-ASNase_gatD"/>
    <property type="match status" value="1"/>
</dbReference>
<evidence type="ECO:0000256" key="5">
    <source>
        <dbReference type="PROSITE-ProRule" id="PRU10099"/>
    </source>
</evidence>
<feature type="domain" description="Asparaginase/glutaminase C-terminal" evidence="8">
    <location>
        <begin position="203"/>
        <end position="316"/>
    </location>
</feature>
<feature type="active site" evidence="5">
    <location>
        <position position="12"/>
    </location>
</feature>
<dbReference type="InterPro" id="IPR037152">
    <property type="entry name" value="L-asparaginase_N_sf"/>
</dbReference>
<evidence type="ECO:0000259" key="7">
    <source>
        <dbReference type="Pfam" id="PF00710"/>
    </source>
</evidence>
<evidence type="ECO:0000313" key="10">
    <source>
        <dbReference type="Proteomes" id="UP000683520"/>
    </source>
</evidence>
<comment type="catalytic activity">
    <reaction evidence="4">
        <text>L-asparagine + H2O = L-aspartate + NH4(+)</text>
        <dbReference type="Rhea" id="RHEA:21016"/>
        <dbReference type="ChEBI" id="CHEBI:15377"/>
        <dbReference type="ChEBI" id="CHEBI:28938"/>
        <dbReference type="ChEBI" id="CHEBI:29991"/>
        <dbReference type="ChEBI" id="CHEBI:58048"/>
        <dbReference type="EC" id="3.5.1.1"/>
    </reaction>
</comment>
<dbReference type="PANTHER" id="PTHR11707:SF28">
    <property type="entry name" value="60 KDA LYSOPHOSPHOLIPASE"/>
    <property type="match status" value="1"/>
</dbReference>
<protein>
    <recommendedName>
        <fullName evidence="2">asparaginase</fullName>
        <ecNumber evidence="2">3.5.1.1</ecNumber>
    </recommendedName>
</protein>
<dbReference type="PROSITE" id="PS51732">
    <property type="entry name" value="ASN_GLN_ASE_3"/>
    <property type="match status" value="1"/>
</dbReference>
<dbReference type="SMART" id="SM00870">
    <property type="entry name" value="Asparaginase"/>
    <property type="match status" value="1"/>
</dbReference>
<dbReference type="InterPro" id="IPR027475">
    <property type="entry name" value="Asparaginase/glutaminase_AS2"/>
</dbReference>
<proteinExistence type="inferred from homology"/>
<evidence type="ECO:0000259" key="8">
    <source>
        <dbReference type="Pfam" id="PF17763"/>
    </source>
</evidence>
<dbReference type="Pfam" id="PF00710">
    <property type="entry name" value="Asparaginase"/>
    <property type="match status" value="1"/>
</dbReference>
<evidence type="ECO:0000256" key="1">
    <source>
        <dbReference type="ARBA" id="ARBA00010518"/>
    </source>
</evidence>
<evidence type="ECO:0000256" key="6">
    <source>
        <dbReference type="PROSITE-ProRule" id="PRU10100"/>
    </source>
</evidence>
<dbReference type="InterPro" id="IPR027473">
    <property type="entry name" value="L-asparaginase_C"/>
</dbReference>
<organism evidence="9 10">
    <name type="scientific">Corynebacterium coyleae</name>
    <dbReference type="NCBI Taxonomy" id="53374"/>
    <lineage>
        <taxon>Bacteria</taxon>
        <taxon>Bacillati</taxon>
        <taxon>Actinomycetota</taxon>
        <taxon>Actinomycetes</taxon>
        <taxon>Mycobacteriales</taxon>
        <taxon>Corynebacteriaceae</taxon>
        <taxon>Corynebacterium</taxon>
    </lineage>
</organism>
<dbReference type="Proteomes" id="UP000683520">
    <property type="component" value="Chromosome"/>
</dbReference>
<dbReference type="GeneID" id="92750209"/>
<dbReference type="RefSeq" id="WP_070483746.1">
    <property type="nucleotide sequence ID" value="NZ_CP047198.1"/>
</dbReference>
<dbReference type="SUPFAM" id="SSF53774">
    <property type="entry name" value="Glutaminase/Asparaginase"/>
    <property type="match status" value="1"/>
</dbReference>
<dbReference type="InterPro" id="IPR036152">
    <property type="entry name" value="Asp/glu_Ase-like_sf"/>
</dbReference>
<dbReference type="PROSITE" id="PS00917">
    <property type="entry name" value="ASN_GLN_ASE_2"/>
    <property type="match status" value="1"/>
</dbReference>
<dbReference type="CDD" id="cd08964">
    <property type="entry name" value="L-asparaginase_II"/>
    <property type="match status" value="1"/>
</dbReference>
<dbReference type="PIRSF" id="PIRSF500176">
    <property type="entry name" value="L_ASNase"/>
    <property type="match status" value="1"/>
</dbReference>
<reference evidence="9 10" key="1">
    <citation type="submission" date="2021-06" db="EMBL/GenBank/DDBJ databases">
        <title>FDA dAtabase for Regulatory Grade micrObial Sequences (FDA-ARGOS): Supporting development and validation of Infectious Disease Dx tests.</title>
        <authorList>
            <person name="Sproer C."/>
            <person name="Gronow S."/>
            <person name="Severitt S."/>
            <person name="Schroder I."/>
            <person name="Tallon L."/>
            <person name="Sadzewicz L."/>
            <person name="Zhao X."/>
            <person name="Boylan J."/>
            <person name="Ott S."/>
            <person name="Bowen H."/>
            <person name="Vavikolanu K."/>
            <person name="Mehta A."/>
            <person name="Aluvathingal J."/>
            <person name="Nadendla S."/>
            <person name="Lowell S."/>
            <person name="Myers T."/>
            <person name="Yan Y."/>
        </authorList>
    </citation>
    <scope>NUCLEOTIDE SEQUENCE [LARGE SCALE GENOMIC DNA]</scope>
    <source>
        <strain evidence="9 10">FDAARGOS 1425</strain>
    </source>
</reference>